<evidence type="ECO:0000313" key="11">
    <source>
        <dbReference type="EMBL" id="XBW07073.1"/>
    </source>
</evidence>
<dbReference type="KEGG" id="sapp:SAC06_05300"/>
<keyword evidence="6 9" id="KW-1133">Transmembrane helix</keyword>
<feature type="transmembrane region" description="Helical" evidence="9">
    <location>
        <begin position="21"/>
        <end position="41"/>
    </location>
</feature>
<feature type="coiled-coil region" evidence="8">
    <location>
        <begin position="133"/>
        <end position="167"/>
    </location>
</feature>
<evidence type="ECO:0000256" key="5">
    <source>
        <dbReference type="ARBA" id="ARBA00022692"/>
    </source>
</evidence>
<dbReference type="PROSITE" id="PS51012">
    <property type="entry name" value="ABC_TM2"/>
    <property type="match status" value="1"/>
</dbReference>
<keyword evidence="7 9" id="KW-0472">Membrane</keyword>
<comment type="subcellular location">
    <subcellularLocation>
        <location evidence="1">Cell membrane</location>
        <topology evidence="1">Multi-pass membrane protein</topology>
    </subcellularLocation>
</comment>
<evidence type="ECO:0000256" key="7">
    <source>
        <dbReference type="ARBA" id="ARBA00023136"/>
    </source>
</evidence>
<dbReference type="InterPro" id="IPR047817">
    <property type="entry name" value="ABC2_TM_bact-type"/>
</dbReference>
<dbReference type="InterPro" id="IPR051449">
    <property type="entry name" value="ABC-2_transporter_component"/>
</dbReference>
<dbReference type="PANTHER" id="PTHR30294">
    <property type="entry name" value="MEMBRANE COMPONENT OF ABC TRANSPORTER YHHJ-RELATED"/>
    <property type="match status" value="1"/>
</dbReference>
<dbReference type="PANTHER" id="PTHR30294:SF29">
    <property type="entry name" value="MULTIDRUG ABC TRANSPORTER PERMEASE YBHS-RELATED"/>
    <property type="match status" value="1"/>
</dbReference>
<dbReference type="EMBL" id="CP138335">
    <property type="protein sequence ID" value="XBW07073.1"/>
    <property type="molecule type" value="Genomic_DNA"/>
</dbReference>
<evidence type="ECO:0000256" key="1">
    <source>
        <dbReference type="ARBA" id="ARBA00004651"/>
    </source>
</evidence>
<evidence type="ECO:0000256" key="9">
    <source>
        <dbReference type="SAM" id="Phobius"/>
    </source>
</evidence>
<dbReference type="RefSeq" id="WP_350257267.1">
    <property type="nucleotide sequence ID" value="NZ_CP138335.1"/>
</dbReference>
<comment type="similarity">
    <text evidence="2">Belongs to the ABC-2 integral membrane protein family.</text>
</comment>
<dbReference type="GO" id="GO:0140359">
    <property type="term" value="F:ABC-type transporter activity"/>
    <property type="evidence" value="ECO:0007669"/>
    <property type="project" value="InterPro"/>
</dbReference>
<keyword evidence="3" id="KW-0813">Transport</keyword>
<proteinExistence type="inferred from homology"/>
<protein>
    <submittedName>
        <fullName evidence="11">ABC transporter permease</fullName>
    </submittedName>
</protein>
<feature type="transmembrane region" description="Helical" evidence="9">
    <location>
        <begin position="286"/>
        <end position="307"/>
    </location>
</feature>
<evidence type="ECO:0000256" key="6">
    <source>
        <dbReference type="ARBA" id="ARBA00022989"/>
    </source>
</evidence>
<evidence type="ECO:0000259" key="10">
    <source>
        <dbReference type="PROSITE" id="PS51012"/>
    </source>
</evidence>
<feature type="transmembrane region" description="Helical" evidence="9">
    <location>
        <begin position="313"/>
        <end position="335"/>
    </location>
</feature>
<dbReference type="AlphaFoldDB" id="A0AAU7V4R0"/>
<feature type="transmembrane region" description="Helical" evidence="9">
    <location>
        <begin position="399"/>
        <end position="419"/>
    </location>
</feature>
<sequence length="433" mass="46296">MRALIFKEFRELARDHRTLGLLIALPIVLLVIFGYAANFSVAKVDTVVIGPGAEELAERIGTFPTGADQLNLVGVHPETSGEQAETLLRDQEANLVLVAKGLSTDSSSEAPLTDQMSAYTDGSSLFAAQAAQRAVMQLAIEDTQARAEAAQAQVEQARAQAAEQQEQFTRFASDLKAYLQGLQQAQLTGGPIPTPPTAPAQVAAPSLPELSAPDLSPDDLVTVLFNPDLKTSTVMIPGLIGLILLFIGAVITSIGLVREREAGTLEQLAVMPLRPSAIILGKITPYFLLSIFDLVVITALGVWIFQVPFVGPLWLFGLTGFVYLFVVLGIGVLVSSFSQTTGQAIQMAIMFAVPQVLLSGLIFPLSSMPIGVRWIGYLLPLTWYREVAMGVMLRGAGVSSLWLPLLILTGMAVVIFTGATARMHYALTHGGTR</sequence>
<accession>A0AAU7V4R0</accession>
<feature type="domain" description="ABC transmembrane type-2" evidence="10">
    <location>
        <begin position="196"/>
        <end position="426"/>
    </location>
</feature>
<dbReference type="GO" id="GO:0005886">
    <property type="term" value="C:plasma membrane"/>
    <property type="evidence" value="ECO:0007669"/>
    <property type="project" value="UniProtKB-SubCell"/>
</dbReference>
<keyword evidence="4" id="KW-1003">Cell membrane</keyword>
<name>A0AAU7V4R0_9ACTO</name>
<evidence type="ECO:0000256" key="3">
    <source>
        <dbReference type="ARBA" id="ARBA00022448"/>
    </source>
</evidence>
<evidence type="ECO:0000256" key="4">
    <source>
        <dbReference type="ARBA" id="ARBA00022475"/>
    </source>
</evidence>
<gene>
    <name evidence="11" type="ORF">SAC06_05300</name>
</gene>
<keyword evidence="8" id="KW-0175">Coiled coil</keyword>
<evidence type="ECO:0000256" key="8">
    <source>
        <dbReference type="SAM" id="Coils"/>
    </source>
</evidence>
<organism evidence="11">
    <name type="scientific">Scrofimicrobium appendicitidis</name>
    <dbReference type="NCBI Taxonomy" id="3079930"/>
    <lineage>
        <taxon>Bacteria</taxon>
        <taxon>Bacillati</taxon>
        <taxon>Actinomycetota</taxon>
        <taxon>Actinomycetes</taxon>
        <taxon>Actinomycetales</taxon>
        <taxon>Actinomycetaceae</taxon>
        <taxon>Scrofimicrobium</taxon>
    </lineage>
</organism>
<reference evidence="11" key="1">
    <citation type="submission" date="2023-11" db="EMBL/GenBank/DDBJ databases">
        <title>Scrofimicrobium hongkongense sp. nov., isolated from a patient with peritonitis.</title>
        <authorList>
            <person name="Lao H.Y."/>
            <person name="Wong A.Y.P."/>
            <person name="Ng T.L."/>
            <person name="Wong R.Y.L."/>
            <person name="Yau M.C.Y."/>
            <person name="Lam J.Y.W."/>
            <person name="Siu G.K.H."/>
        </authorList>
    </citation>
    <scope>NUCLEOTIDE SEQUENCE</scope>
    <source>
        <strain evidence="11">R131</strain>
    </source>
</reference>
<evidence type="ECO:0000256" key="2">
    <source>
        <dbReference type="ARBA" id="ARBA00007783"/>
    </source>
</evidence>
<feature type="transmembrane region" description="Helical" evidence="9">
    <location>
        <begin position="356"/>
        <end position="379"/>
    </location>
</feature>
<keyword evidence="5 9" id="KW-0812">Transmembrane</keyword>
<dbReference type="InterPro" id="IPR013525">
    <property type="entry name" value="ABC2_TM"/>
</dbReference>
<feature type="transmembrane region" description="Helical" evidence="9">
    <location>
        <begin position="234"/>
        <end position="257"/>
    </location>
</feature>
<dbReference type="Pfam" id="PF12698">
    <property type="entry name" value="ABC2_membrane_3"/>
    <property type="match status" value="1"/>
</dbReference>